<proteinExistence type="predicted"/>
<organism evidence="2 3">
    <name type="scientific">Haloechinothrix alba</name>
    <dbReference type="NCBI Taxonomy" id="664784"/>
    <lineage>
        <taxon>Bacteria</taxon>
        <taxon>Bacillati</taxon>
        <taxon>Actinomycetota</taxon>
        <taxon>Actinomycetes</taxon>
        <taxon>Pseudonocardiales</taxon>
        <taxon>Pseudonocardiaceae</taxon>
        <taxon>Haloechinothrix</taxon>
    </lineage>
</organism>
<dbReference type="EMBL" id="FZNW01000010">
    <property type="protein sequence ID" value="SNR56320.1"/>
    <property type="molecule type" value="Genomic_DNA"/>
</dbReference>
<feature type="domain" description="HTH cro/C1-type" evidence="1">
    <location>
        <begin position="17"/>
        <end position="71"/>
    </location>
</feature>
<dbReference type="CDD" id="cd00093">
    <property type="entry name" value="HTH_XRE"/>
    <property type="match status" value="1"/>
</dbReference>
<evidence type="ECO:0000313" key="3">
    <source>
        <dbReference type="Proteomes" id="UP000198348"/>
    </source>
</evidence>
<gene>
    <name evidence="2" type="ORF">SAMN06265360_11061</name>
</gene>
<name>A0A238XC95_9PSEU</name>
<dbReference type="Pfam" id="PF19054">
    <property type="entry name" value="DUF5753"/>
    <property type="match status" value="1"/>
</dbReference>
<dbReference type="SMART" id="SM00530">
    <property type="entry name" value="HTH_XRE"/>
    <property type="match status" value="1"/>
</dbReference>
<dbReference type="OrthoDB" id="3672921at2"/>
<sequence>MGLPDSTARARELGAELRHARETIGLSGVEMARRLGWSHSKVSRMESGQRSASEVDTAIYLSSCGVARAELERLLELARQADDGYWVRPHGQALPDELRSLVIQESTATSITSFELSRINGLLQTEEYAREIVRNSAAVPTDGVQLRVEARMARQSLLRRYRPPRLLFYVHEQALRLPVGGARVMHEQLLQLVFVTSLPHCSIRVVPTATGAHPGLSGPFRLMQDAEHRPMVYVENETASLFLESPEDVSTYRRILARLAELALDEGQSRAWLAELASEYDRAEDGSRCPHPSTPV</sequence>
<reference evidence="2 3" key="1">
    <citation type="submission" date="2017-06" db="EMBL/GenBank/DDBJ databases">
        <authorList>
            <person name="Kim H.J."/>
            <person name="Triplett B.A."/>
        </authorList>
    </citation>
    <scope>NUCLEOTIDE SEQUENCE [LARGE SCALE GENOMIC DNA]</scope>
    <source>
        <strain evidence="2 3">DSM 45207</strain>
    </source>
</reference>
<keyword evidence="3" id="KW-1185">Reference proteome</keyword>
<dbReference type="InterPro" id="IPR001387">
    <property type="entry name" value="Cro/C1-type_HTH"/>
</dbReference>
<dbReference type="Proteomes" id="UP000198348">
    <property type="component" value="Unassembled WGS sequence"/>
</dbReference>
<dbReference type="Pfam" id="PF13560">
    <property type="entry name" value="HTH_31"/>
    <property type="match status" value="1"/>
</dbReference>
<protein>
    <submittedName>
        <fullName evidence="2">Helix-turn-helix domain-containing protein</fullName>
    </submittedName>
</protein>
<dbReference type="GO" id="GO:0003677">
    <property type="term" value="F:DNA binding"/>
    <property type="evidence" value="ECO:0007669"/>
    <property type="project" value="InterPro"/>
</dbReference>
<evidence type="ECO:0000313" key="2">
    <source>
        <dbReference type="EMBL" id="SNR56320.1"/>
    </source>
</evidence>
<dbReference type="InterPro" id="IPR043917">
    <property type="entry name" value="DUF5753"/>
</dbReference>
<accession>A0A238XC95</accession>
<dbReference type="InterPro" id="IPR010982">
    <property type="entry name" value="Lambda_DNA-bd_dom_sf"/>
</dbReference>
<dbReference type="RefSeq" id="WP_089301491.1">
    <property type="nucleotide sequence ID" value="NZ_FZNW01000010.1"/>
</dbReference>
<dbReference type="AlphaFoldDB" id="A0A238XC95"/>
<evidence type="ECO:0000259" key="1">
    <source>
        <dbReference type="PROSITE" id="PS50943"/>
    </source>
</evidence>
<dbReference type="PROSITE" id="PS50943">
    <property type="entry name" value="HTH_CROC1"/>
    <property type="match status" value="1"/>
</dbReference>
<dbReference type="SUPFAM" id="SSF47413">
    <property type="entry name" value="lambda repressor-like DNA-binding domains"/>
    <property type="match status" value="1"/>
</dbReference>
<dbReference type="Gene3D" id="1.10.260.40">
    <property type="entry name" value="lambda repressor-like DNA-binding domains"/>
    <property type="match status" value="1"/>
</dbReference>